<accession>A0A2P2IWL7</accession>
<evidence type="ECO:0000313" key="1">
    <source>
        <dbReference type="EMBL" id="MBW85616.1"/>
    </source>
</evidence>
<dbReference type="EMBL" id="GGEC01005133">
    <property type="protein sequence ID" value="MBW85616.1"/>
    <property type="molecule type" value="Transcribed_RNA"/>
</dbReference>
<proteinExistence type="predicted"/>
<reference evidence="1" key="1">
    <citation type="submission" date="2018-02" db="EMBL/GenBank/DDBJ databases">
        <title>Rhizophora mucronata_Transcriptome.</title>
        <authorList>
            <person name="Meera S.P."/>
            <person name="Sreeshan A."/>
            <person name="Augustine A."/>
        </authorList>
    </citation>
    <scope>NUCLEOTIDE SEQUENCE</scope>
    <source>
        <tissue evidence="1">Leaf</tissue>
    </source>
</reference>
<protein>
    <submittedName>
        <fullName evidence="1">Uncharacterized protein</fullName>
    </submittedName>
</protein>
<sequence>MKNILLYISFSLNNRSLSNEVGLHQGTSIPYGLIISHSSIVKVTLGRHCNYFIIQEEKMME</sequence>
<name>A0A2P2IWL7_RHIMU</name>
<dbReference type="AlphaFoldDB" id="A0A2P2IWL7"/>
<organism evidence="1">
    <name type="scientific">Rhizophora mucronata</name>
    <name type="common">Asiatic mangrove</name>
    <dbReference type="NCBI Taxonomy" id="61149"/>
    <lineage>
        <taxon>Eukaryota</taxon>
        <taxon>Viridiplantae</taxon>
        <taxon>Streptophyta</taxon>
        <taxon>Embryophyta</taxon>
        <taxon>Tracheophyta</taxon>
        <taxon>Spermatophyta</taxon>
        <taxon>Magnoliopsida</taxon>
        <taxon>eudicotyledons</taxon>
        <taxon>Gunneridae</taxon>
        <taxon>Pentapetalae</taxon>
        <taxon>rosids</taxon>
        <taxon>fabids</taxon>
        <taxon>Malpighiales</taxon>
        <taxon>Rhizophoraceae</taxon>
        <taxon>Rhizophora</taxon>
    </lineage>
</organism>